<sequence length="101" mass="11464">MDKNNELDLNNALIDISSKPDEELREILDQLCEEEERVSYRRRVLHGKIDILRAELVARLKKRREGGGDVISGADVDRLSEILARGLTTVSKVDVSDEDVF</sequence>
<feature type="domain" description="RsiG-like" evidence="1">
    <location>
        <begin position="14"/>
        <end position="83"/>
    </location>
</feature>
<comment type="caution">
    <text evidence="2">The sequence shown here is derived from an EMBL/GenBank/DDBJ whole genome shotgun (WGS) entry which is preliminary data.</text>
</comment>
<dbReference type="RefSeq" id="WP_286678948.1">
    <property type="nucleotide sequence ID" value="NZ_MNXI01000117.1"/>
</dbReference>
<dbReference type="AlphaFoldDB" id="A0A2M7T932"/>
<dbReference type="EMBL" id="PFNG01000085">
    <property type="protein sequence ID" value="PIZ40621.1"/>
    <property type="molecule type" value="Genomic_DNA"/>
</dbReference>
<evidence type="ECO:0000313" key="2">
    <source>
        <dbReference type="EMBL" id="PIZ40621.1"/>
    </source>
</evidence>
<dbReference type="Proteomes" id="UP000230956">
    <property type="component" value="Unassembled WGS sequence"/>
</dbReference>
<dbReference type="Pfam" id="PF22802">
    <property type="entry name" value="RsiG"/>
    <property type="match status" value="1"/>
</dbReference>
<evidence type="ECO:0000313" key="3">
    <source>
        <dbReference type="Proteomes" id="UP000230956"/>
    </source>
</evidence>
<accession>A0A2M7T932</accession>
<dbReference type="InterPro" id="IPR055209">
    <property type="entry name" value="RsiG-like_dom"/>
</dbReference>
<evidence type="ECO:0000259" key="1">
    <source>
        <dbReference type="Pfam" id="PF22802"/>
    </source>
</evidence>
<reference evidence="3" key="1">
    <citation type="submission" date="2017-09" db="EMBL/GenBank/DDBJ databases">
        <title>Depth-based differentiation of microbial function through sediment-hosted aquifers and enrichment of novel symbionts in the deep terrestrial subsurface.</title>
        <authorList>
            <person name="Probst A.J."/>
            <person name="Ladd B."/>
            <person name="Jarett J.K."/>
            <person name="Geller-Mcgrath D.E."/>
            <person name="Sieber C.M.K."/>
            <person name="Emerson J.B."/>
            <person name="Anantharaman K."/>
            <person name="Thomas B.C."/>
            <person name="Malmstrom R."/>
            <person name="Stieglmeier M."/>
            <person name="Klingl A."/>
            <person name="Woyke T."/>
            <person name="Ryan C.M."/>
            <person name="Banfield J.F."/>
        </authorList>
    </citation>
    <scope>NUCLEOTIDE SEQUENCE [LARGE SCALE GENOMIC DNA]</scope>
</reference>
<proteinExistence type="predicted"/>
<gene>
    <name evidence="2" type="ORF">COY37_03580</name>
</gene>
<name>A0A2M7T932_9ACTN</name>
<organism evidence="2 3">
    <name type="scientific">Candidatus Aquicultor secundus</name>
    <dbReference type="NCBI Taxonomy" id="1973895"/>
    <lineage>
        <taxon>Bacteria</taxon>
        <taxon>Bacillati</taxon>
        <taxon>Actinomycetota</taxon>
        <taxon>Candidatus Aquicultoria</taxon>
        <taxon>Candidatus Aquicultorales</taxon>
        <taxon>Candidatus Aquicultoraceae</taxon>
        <taxon>Candidatus Aquicultor</taxon>
    </lineage>
</organism>
<protein>
    <recommendedName>
        <fullName evidence="1">RsiG-like domain-containing protein</fullName>
    </recommendedName>
</protein>